<evidence type="ECO:0000259" key="1">
    <source>
        <dbReference type="Pfam" id="PF08241"/>
    </source>
</evidence>
<dbReference type="InterPro" id="IPR013216">
    <property type="entry name" value="Methyltransf_11"/>
</dbReference>
<reference evidence="3" key="1">
    <citation type="submission" date="2017-03" db="EMBL/GenBank/DDBJ databases">
        <title>Novel pathways for hydrocarbon cycling and metabolic interdependencies in hydrothermal sediment communities.</title>
        <authorList>
            <person name="Dombrowski N."/>
            <person name="Seitz K."/>
            <person name="Teske A."/>
            <person name="Baker B."/>
        </authorList>
    </citation>
    <scope>NUCLEOTIDE SEQUENCE [LARGE SCALE GENOMIC DNA]</scope>
</reference>
<dbReference type="Proteomes" id="UP000192520">
    <property type="component" value="Unassembled WGS sequence"/>
</dbReference>
<accession>A0A1W9NZG8</accession>
<organism evidence="2 3">
    <name type="scientific">candidate division CPR3 bacterium 4484_211</name>
    <dbReference type="NCBI Taxonomy" id="1968527"/>
    <lineage>
        <taxon>Bacteria</taxon>
        <taxon>Bacteria division CPR3</taxon>
    </lineage>
</organism>
<dbReference type="InterPro" id="IPR029063">
    <property type="entry name" value="SAM-dependent_MTases_sf"/>
</dbReference>
<dbReference type="EMBL" id="MZGJ01000002">
    <property type="protein sequence ID" value="OQX51531.1"/>
    <property type="molecule type" value="Genomic_DNA"/>
</dbReference>
<dbReference type="Pfam" id="PF08241">
    <property type="entry name" value="Methyltransf_11"/>
    <property type="match status" value="1"/>
</dbReference>
<evidence type="ECO:0000313" key="2">
    <source>
        <dbReference type="EMBL" id="OQX51531.1"/>
    </source>
</evidence>
<dbReference type="PANTHER" id="PTHR43591">
    <property type="entry name" value="METHYLTRANSFERASE"/>
    <property type="match status" value="1"/>
</dbReference>
<dbReference type="STRING" id="1968527.B5M47_00265"/>
<name>A0A1W9NZG8_UNCC3</name>
<sequence length="281" mass="32017">MTPQSNLMAKTTKNILLAATWNNPFYYKLSRQFDQEFIKSSWFKLLKRYCAHARSILDIGCGEGTNLSHLCPPGASAAGIDISPLAIRLARKSYPHLKFQVADAESIPFPNASFDFCYNIGTLEHLTRPERVIEEMIRVTKKGGLIAFWTINFGSPFVKPHTATYSPAKKIAKQIIASFYYLFHKPFMLNWDKINPRITSGKEFSPDDDMVTEPNLQTLVSFLKKRNLKIIYASSGWDVQQKESPKTLIRAICKIANWTRLSALPPFKYWGNNLFLIAQVT</sequence>
<evidence type="ECO:0000313" key="3">
    <source>
        <dbReference type="Proteomes" id="UP000192520"/>
    </source>
</evidence>
<comment type="caution">
    <text evidence="2">The sequence shown here is derived from an EMBL/GenBank/DDBJ whole genome shotgun (WGS) entry which is preliminary data.</text>
</comment>
<feature type="domain" description="Methyltransferase type 11" evidence="1">
    <location>
        <begin position="57"/>
        <end position="148"/>
    </location>
</feature>
<protein>
    <recommendedName>
        <fullName evidence="1">Methyltransferase type 11 domain-containing protein</fullName>
    </recommendedName>
</protein>
<dbReference type="SUPFAM" id="SSF53335">
    <property type="entry name" value="S-adenosyl-L-methionine-dependent methyltransferases"/>
    <property type="match status" value="1"/>
</dbReference>
<dbReference type="PANTHER" id="PTHR43591:SF110">
    <property type="entry name" value="RHODANESE DOMAIN-CONTAINING PROTEIN"/>
    <property type="match status" value="1"/>
</dbReference>
<gene>
    <name evidence="2" type="ORF">B5M47_00265</name>
</gene>
<dbReference type="CDD" id="cd02440">
    <property type="entry name" value="AdoMet_MTases"/>
    <property type="match status" value="1"/>
</dbReference>
<dbReference type="AlphaFoldDB" id="A0A1W9NZG8"/>
<proteinExistence type="predicted"/>
<dbReference type="GO" id="GO:0008757">
    <property type="term" value="F:S-adenosylmethionine-dependent methyltransferase activity"/>
    <property type="evidence" value="ECO:0007669"/>
    <property type="project" value="InterPro"/>
</dbReference>
<dbReference type="Gene3D" id="3.40.50.150">
    <property type="entry name" value="Vaccinia Virus protein VP39"/>
    <property type="match status" value="1"/>
</dbReference>